<evidence type="ECO:0000313" key="1">
    <source>
        <dbReference type="EMBL" id="CAD8849356.1"/>
    </source>
</evidence>
<sequence length="119" mass="13344">MDEPPPIIQICKSCRRSWDPKNNKVFIRLDESSTSSSDSVTVTVRLLGEDQRILRAPAYLLNQILDSEGGTTSAQVVHIPISDGAIFHTLKCVRREVAAEEDVEQKDVEEEQQLFEGFA</sequence>
<organism evidence="1">
    <name type="scientific">Noctiluca scintillans</name>
    <name type="common">Sea sparkle</name>
    <name type="synonym">Red tide dinoflagellate</name>
    <dbReference type="NCBI Taxonomy" id="2966"/>
    <lineage>
        <taxon>Eukaryota</taxon>
        <taxon>Sar</taxon>
        <taxon>Alveolata</taxon>
        <taxon>Dinophyceae</taxon>
        <taxon>Noctilucales</taxon>
        <taxon>Noctilucaceae</taxon>
        <taxon>Noctiluca</taxon>
    </lineage>
</organism>
<gene>
    <name evidence="1" type="ORF">NSCI0253_LOCUS23706</name>
</gene>
<accession>A0A7S1F7B3</accession>
<reference evidence="1" key="1">
    <citation type="submission" date="2021-01" db="EMBL/GenBank/DDBJ databases">
        <authorList>
            <person name="Corre E."/>
            <person name="Pelletier E."/>
            <person name="Niang G."/>
            <person name="Scheremetjew M."/>
            <person name="Finn R."/>
            <person name="Kale V."/>
            <person name="Holt S."/>
            <person name="Cochrane G."/>
            <person name="Meng A."/>
            <person name="Brown T."/>
            <person name="Cohen L."/>
        </authorList>
    </citation>
    <scope>NUCLEOTIDE SEQUENCE</scope>
</reference>
<name>A0A7S1F7B3_NOCSC</name>
<dbReference type="EMBL" id="HBFQ01033651">
    <property type="protein sequence ID" value="CAD8849356.1"/>
    <property type="molecule type" value="Transcribed_RNA"/>
</dbReference>
<protein>
    <submittedName>
        <fullName evidence="1">Uncharacterized protein</fullName>
    </submittedName>
</protein>
<proteinExistence type="predicted"/>
<dbReference type="AlphaFoldDB" id="A0A7S1F7B3"/>